<feature type="region of interest" description="Disordered" evidence="9">
    <location>
        <begin position="1211"/>
        <end position="1343"/>
    </location>
</feature>
<dbReference type="InterPro" id="IPR002999">
    <property type="entry name" value="Tudor"/>
</dbReference>
<gene>
    <name evidence="12" type="primary">TDRD12</name>
    <name evidence="12" type="ORF">N1851_030507</name>
</gene>
<comment type="catalytic activity">
    <reaction evidence="7">
        <text>ATP + H2O = ADP + phosphate + H(+)</text>
        <dbReference type="Rhea" id="RHEA:13065"/>
        <dbReference type="ChEBI" id="CHEBI:15377"/>
        <dbReference type="ChEBI" id="CHEBI:15378"/>
        <dbReference type="ChEBI" id="CHEBI:30616"/>
        <dbReference type="ChEBI" id="CHEBI:43474"/>
        <dbReference type="ChEBI" id="CHEBI:456216"/>
        <dbReference type="EC" id="3.6.4.13"/>
    </reaction>
</comment>
<comment type="caution">
    <text evidence="12">The sequence shown here is derived from an EMBL/GenBank/DDBJ whole genome shotgun (WGS) entry which is preliminary data.</text>
</comment>
<dbReference type="PROSITE" id="PS50304">
    <property type="entry name" value="TUDOR"/>
    <property type="match status" value="1"/>
</dbReference>
<dbReference type="SUPFAM" id="SSF52540">
    <property type="entry name" value="P-loop containing nucleoside triphosphate hydrolases"/>
    <property type="match status" value="2"/>
</dbReference>
<proteinExistence type="predicted"/>
<keyword evidence="8" id="KW-0862">Zinc</keyword>
<feature type="compositionally biased region" description="Polar residues" evidence="9">
    <location>
        <begin position="1216"/>
        <end position="1228"/>
    </location>
</feature>
<accession>A0AA47NQR0</accession>
<keyword evidence="2" id="KW-0677">Repeat</keyword>
<dbReference type="FunFam" id="3.40.50.300:FF:001416">
    <property type="entry name" value="Tudor domain containing 12"/>
    <property type="match status" value="1"/>
</dbReference>
<evidence type="ECO:0000256" key="9">
    <source>
        <dbReference type="SAM" id="MobiDB-lite"/>
    </source>
</evidence>
<keyword evidence="5 12" id="KW-0347">Helicase</keyword>
<evidence type="ECO:0000313" key="12">
    <source>
        <dbReference type="EMBL" id="KAK0133940.1"/>
    </source>
</evidence>
<name>A0AA47NQR0_MERPO</name>
<keyword evidence="3" id="KW-0547">Nucleotide-binding</keyword>
<dbReference type="GO" id="GO:0016787">
    <property type="term" value="F:hydrolase activity"/>
    <property type="evidence" value="ECO:0007669"/>
    <property type="project" value="UniProtKB-KW"/>
</dbReference>
<feature type="zinc finger region" description="C3H1-type" evidence="8">
    <location>
        <begin position="926"/>
        <end position="954"/>
    </location>
</feature>
<sequence>MQDISILKVESPGCLWGRLCVDSDGQHEDLQVRMNLHYHDDSLDTQKSSSVLEGQVCVLYWTMMRCWCRATVESVVLLCPVSMVTQVRCFLVDHGERVVVRPDQIRMVEPEFLQVPFQVRRYSLAGVSPTTLKLSICEQKARLIPSNQWDSSATRYLHNLLQASTQKEALLREEICDHRPIELYLTVQGVKICVNDDLVAKRFGYYCSEVTGRSEGRVEVVEQTPAMLACDLFSDTDRFLASNGCSIRTYCTLTSPRTSHASQWRRPAAPWEEGTADPTLQMSQERRAKSSQDEEEESEGVPEGSRAARPGRPTGRQRERAEEDTDSSLLAALTNSLSLFRIHKFLNPDAGFQSTTSVLQPNPSPTAAVLQPNPTPTAAERQPNPTPPAAELQLTPHPGLGAESRSPLMDVEEILKRELTADWLQDVVGEELQNAPTTAVCGKQKRETMFGPDETPSMPSSVEDRACSRLLAWLNPEPQLDPKAVDSDPCREGVLLHSAVPIEPCTSLADAPITHLLHRVLVRLRYPAPAVCECYSWPAVARGCDSLIISPSADQPLSYLPPLLTHLLLSPPSPSSHSGPIAVILCPGWEKALTVAKLLDDLQANHTFHPITVLLGVAKDEAKTVKIPKNCLLLVTTPFSLLRLISCHCFLFLRLSHLILDQADLLYSLAPEQMSSILQHFQKVTAVEEGGASRPRQILAVSRRWSSHMEGLLTNHMSSPCVVITLPEEAALYAGVHQRTLLALESSRLSGLLGSLDFNPSSGQKTLIITNSVDEVEQVFKVVNTTSALCLKAHQASTDLFEATAQQWRKDVGPGTQVIMVTTDACVRALGVRDATCVVHYGFPPSLRLFGARLFSMAHNFRTLLDQREETSSSAAAAPQSLLLISERNARYVVGVLRYLRRTDALLPPELLSFAQGLLLAREHTRTTRPLCTMLKSFGVCRSGRSCPDRHRFNPQQDQSHLPAAGILTVLPLYIKTASVFYGRIVGQPDGGFEKLAADMAAYYSQERAGAEELAAGGLYALKEDQCYHRVRVLCEPQRGDSPFFGVPVRLVDEGREQEVRFHQLRQLPADFQVLPEQAVEMVLCRVQPTDSEPTWNPEVTRVISQKVRGHQHQARAVLSLGNTVFLDHMVKVCRIPGVKTLINEHNVHRLVLDTGKGTSNPEHLDLLKDLCQGGGATHHTDANHIFGLSGSLEEQLKAAEEVLVSACRAAESRPYPSQTRTSPQQNPGPELCEDQQNPGPELFGEQQNPSPELCGGQQNPGPELCGEQQKPGPELCGEQQNPGPELCGGQQNLGPELCGGQQNPGPELCGEQQNPGPELCGEQVSQPESRGTGPVNRSVSQHLLDRLVLIRTPC</sequence>
<feature type="domain" description="C3H1-type" evidence="10">
    <location>
        <begin position="926"/>
        <end position="954"/>
    </location>
</feature>
<dbReference type="Gene3D" id="3.40.50.300">
    <property type="entry name" value="P-loop containing nucleotide triphosphate hydrolases"/>
    <property type="match status" value="2"/>
</dbReference>
<dbReference type="PANTHER" id="PTHR22655:SF2">
    <property type="entry name" value="ATP-DEPENDENT RNA HELICASE TDRD12-RELATED"/>
    <property type="match status" value="1"/>
</dbReference>
<dbReference type="GO" id="GO:0042078">
    <property type="term" value="P:germ-line stem cell division"/>
    <property type="evidence" value="ECO:0007669"/>
    <property type="project" value="TreeGrafter"/>
</dbReference>
<dbReference type="CDD" id="cd20435">
    <property type="entry name" value="Tudor_TDRD12_rpt2"/>
    <property type="match status" value="1"/>
</dbReference>
<evidence type="ECO:0000259" key="11">
    <source>
        <dbReference type="PROSITE" id="PS50304"/>
    </source>
</evidence>
<evidence type="ECO:0000313" key="13">
    <source>
        <dbReference type="Proteomes" id="UP001174136"/>
    </source>
</evidence>
<keyword evidence="13" id="KW-1185">Reference proteome</keyword>
<organism evidence="12 13">
    <name type="scientific">Merluccius polli</name>
    <name type="common">Benguela hake</name>
    <name type="synonym">Merluccius cadenati</name>
    <dbReference type="NCBI Taxonomy" id="89951"/>
    <lineage>
        <taxon>Eukaryota</taxon>
        <taxon>Metazoa</taxon>
        <taxon>Chordata</taxon>
        <taxon>Craniata</taxon>
        <taxon>Vertebrata</taxon>
        <taxon>Euteleostomi</taxon>
        <taxon>Actinopterygii</taxon>
        <taxon>Neopterygii</taxon>
        <taxon>Teleostei</taxon>
        <taxon>Neoteleostei</taxon>
        <taxon>Acanthomorphata</taxon>
        <taxon>Zeiogadaria</taxon>
        <taxon>Gadariae</taxon>
        <taxon>Gadiformes</taxon>
        <taxon>Gadoidei</taxon>
        <taxon>Merlucciidae</taxon>
        <taxon>Merluccius</taxon>
    </lineage>
</organism>
<reference evidence="12" key="1">
    <citation type="journal article" date="2023" name="Front. Mar. Sci.">
        <title>A new Merluccius polli reference genome to investigate the effects of global change in West African waters.</title>
        <authorList>
            <person name="Mateo J.L."/>
            <person name="Blanco-Fernandez C."/>
            <person name="Garcia-Vazquez E."/>
            <person name="Machado-Schiaffino G."/>
        </authorList>
    </citation>
    <scope>NUCLEOTIDE SEQUENCE</scope>
    <source>
        <strain evidence="12">C29</strain>
        <tissue evidence="12">Fin</tissue>
    </source>
</reference>
<dbReference type="GO" id="GO:0005524">
    <property type="term" value="F:ATP binding"/>
    <property type="evidence" value="ECO:0007669"/>
    <property type="project" value="UniProtKB-KW"/>
</dbReference>
<dbReference type="InterPro" id="IPR000571">
    <property type="entry name" value="Znf_CCCH"/>
</dbReference>
<evidence type="ECO:0000256" key="6">
    <source>
        <dbReference type="ARBA" id="ARBA00022840"/>
    </source>
</evidence>
<feature type="region of interest" description="Disordered" evidence="9">
    <location>
        <begin position="259"/>
        <end position="327"/>
    </location>
</feature>
<keyword evidence="6" id="KW-0067">ATP-binding</keyword>
<dbReference type="PANTHER" id="PTHR22655">
    <property type="entry name" value="ATP-DEPENDENT RNA HELICASE TDRD12-RELATED"/>
    <property type="match status" value="1"/>
</dbReference>
<dbReference type="GO" id="GO:0003724">
    <property type="term" value="F:RNA helicase activity"/>
    <property type="evidence" value="ECO:0007669"/>
    <property type="project" value="UniProtKB-EC"/>
</dbReference>
<feature type="region of interest" description="Disordered" evidence="9">
    <location>
        <begin position="356"/>
        <end position="404"/>
    </location>
</feature>
<evidence type="ECO:0000256" key="5">
    <source>
        <dbReference type="ARBA" id="ARBA00022806"/>
    </source>
</evidence>
<evidence type="ECO:0000256" key="3">
    <source>
        <dbReference type="ARBA" id="ARBA00022741"/>
    </source>
</evidence>
<evidence type="ECO:0000256" key="7">
    <source>
        <dbReference type="ARBA" id="ARBA00047984"/>
    </source>
</evidence>
<protein>
    <recommendedName>
        <fullName evidence="1">RNA helicase</fullName>
        <ecNumber evidence="1">3.6.4.13</ecNumber>
    </recommendedName>
</protein>
<keyword evidence="8" id="KW-0863">Zinc-finger</keyword>
<dbReference type="InterPro" id="IPR035437">
    <property type="entry name" value="SNase_OB-fold_sf"/>
</dbReference>
<dbReference type="InterPro" id="IPR027417">
    <property type="entry name" value="P-loop_NTPase"/>
</dbReference>
<evidence type="ECO:0000259" key="10">
    <source>
        <dbReference type="PROSITE" id="PS50103"/>
    </source>
</evidence>
<dbReference type="PROSITE" id="PS50103">
    <property type="entry name" value="ZF_C3H1"/>
    <property type="match status" value="1"/>
</dbReference>
<evidence type="ECO:0000256" key="2">
    <source>
        <dbReference type="ARBA" id="ARBA00022737"/>
    </source>
</evidence>
<dbReference type="Proteomes" id="UP001174136">
    <property type="component" value="Unassembled WGS sequence"/>
</dbReference>
<feature type="compositionally biased region" description="Polar residues" evidence="9">
    <location>
        <begin position="1246"/>
        <end position="1261"/>
    </location>
</feature>
<evidence type="ECO:0000256" key="1">
    <source>
        <dbReference type="ARBA" id="ARBA00012552"/>
    </source>
</evidence>
<keyword evidence="8" id="KW-0479">Metal-binding</keyword>
<dbReference type="EC" id="3.6.4.13" evidence="1"/>
<dbReference type="GO" id="GO:0008270">
    <property type="term" value="F:zinc ion binding"/>
    <property type="evidence" value="ECO:0007669"/>
    <property type="project" value="UniProtKB-KW"/>
</dbReference>
<feature type="compositionally biased region" description="Polar residues" evidence="9">
    <location>
        <begin position="1324"/>
        <end position="1342"/>
    </location>
</feature>
<dbReference type="Gene3D" id="2.40.50.90">
    <property type="match status" value="1"/>
</dbReference>
<keyword evidence="4" id="KW-0378">Hydrolase</keyword>
<evidence type="ECO:0000256" key="8">
    <source>
        <dbReference type="PROSITE-ProRule" id="PRU00723"/>
    </source>
</evidence>
<feature type="domain" description="Tudor" evidence="11">
    <location>
        <begin position="50"/>
        <end position="115"/>
    </location>
</feature>
<dbReference type="Pfam" id="PF00567">
    <property type="entry name" value="TUDOR"/>
    <property type="match status" value="2"/>
</dbReference>
<evidence type="ECO:0000256" key="4">
    <source>
        <dbReference type="ARBA" id="ARBA00022801"/>
    </source>
</evidence>
<dbReference type="SUPFAM" id="SSF63748">
    <property type="entry name" value="Tudor/PWWP/MBT"/>
    <property type="match status" value="2"/>
</dbReference>
<dbReference type="EMBL" id="JAOPHQ010005774">
    <property type="protein sequence ID" value="KAK0133940.1"/>
    <property type="molecule type" value="Genomic_DNA"/>
</dbReference>
<dbReference type="Gene3D" id="2.30.30.140">
    <property type="match status" value="2"/>
</dbReference>